<gene>
    <name evidence="3" type="ORF">SAMN05216290_3087</name>
</gene>
<dbReference type="Gene3D" id="3.60.10.10">
    <property type="entry name" value="Endonuclease/exonuclease/phosphatase"/>
    <property type="match status" value="1"/>
</dbReference>
<keyword evidence="1" id="KW-0732">Signal</keyword>
<keyword evidence="3" id="KW-0269">Exonuclease</keyword>
<dbReference type="PANTHER" id="PTHR12121">
    <property type="entry name" value="CARBON CATABOLITE REPRESSOR PROTEIN 4"/>
    <property type="match status" value="1"/>
</dbReference>
<dbReference type="PANTHER" id="PTHR12121:SF36">
    <property type="entry name" value="ENDONUCLEASE_EXONUCLEASE_PHOSPHATASE DOMAIN-CONTAINING PROTEIN"/>
    <property type="match status" value="1"/>
</dbReference>
<keyword evidence="3" id="KW-0378">Hydrolase</keyword>
<keyword evidence="3" id="KW-0255">Endonuclease</keyword>
<evidence type="ECO:0000259" key="2">
    <source>
        <dbReference type="Pfam" id="PF03372"/>
    </source>
</evidence>
<sequence length="285" mass="32321">MKFTYTLLLSILTLLPIQSIAQTNVEEFTFLSYNIRFNNPHDNENWWGHRKEAVVDLITNEFPIAFGVQEAVLDQMTYIDNNTPGYSYIGVGRDDGKTKGEFSAIFYNTNKLNVLKSGTFWLSETPNEVSKGWDAALPRVCTYAQFEHKDSGIVFWLFNTHFDHVGNKARVESAKLIATKIDEFTEEDTPVILTGDFNLTPDTEAMTKLRDYLQDGALAKSTDLQGPVGTFSGFKLDAPLDRRIDYIYSKNVTVNAYKHLDTKRPNGLWVSDHLPVVSKVSMKKP</sequence>
<dbReference type="EMBL" id="FOIR01000003">
    <property type="protein sequence ID" value="SEW35660.1"/>
    <property type="molecule type" value="Genomic_DNA"/>
</dbReference>
<name>A0A1I0R518_9BACT</name>
<dbReference type="SUPFAM" id="SSF56219">
    <property type="entry name" value="DNase I-like"/>
    <property type="match status" value="1"/>
</dbReference>
<dbReference type="RefSeq" id="WP_090259521.1">
    <property type="nucleotide sequence ID" value="NZ_FOIR01000003.1"/>
</dbReference>
<dbReference type="InterPro" id="IPR050410">
    <property type="entry name" value="CCR4/nocturin_mRNA_transcr"/>
</dbReference>
<dbReference type="AlphaFoldDB" id="A0A1I0R518"/>
<evidence type="ECO:0000313" key="4">
    <source>
        <dbReference type="Proteomes" id="UP000199437"/>
    </source>
</evidence>
<dbReference type="GeneID" id="99987767"/>
<feature type="signal peptide" evidence="1">
    <location>
        <begin position="1"/>
        <end position="21"/>
    </location>
</feature>
<feature type="domain" description="Endonuclease/exonuclease/phosphatase" evidence="2">
    <location>
        <begin position="31"/>
        <end position="273"/>
    </location>
</feature>
<dbReference type="GO" id="GO:0004519">
    <property type="term" value="F:endonuclease activity"/>
    <property type="evidence" value="ECO:0007669"/>
    <property type="project" value="UniProtKB-KW"/>
</dbReference>
<dbReference type="InterPro" id="IPR005135">
    <property type="entry name" value="Endo/exonuclease/phosphatase"/>
</dbReference>
<evidence type="ECO:0000313" key="3">
    <source>
        <dbReference type="EMBL" id="SEW35660.1"/>
    </source>
</evidence>
<dbReference type="CDD" id="cd09083">
    <property type="entry name" value="EEP-1"/>
    <property type="match status" value="1"/>
</dbReference>
<protein>
    <submittedName>
        <fullName evidence="3">Metal-dependent hydrolase, endonuclease/exonuclease/phosphatase family</fullName>
    </submittedName>
</protein>
<dbReference type="Pfam" id="PF03372">
    <property type="entry name" value="Exo_endo_phos"/>
    <property type="match status" value="1"/>
</dbReference>
<keyword evidence="3" id="KW-0540">Nuclease</keyword>
<dbReference type="STRING" id="1267423.SAMN05216290_3087"/>
<keyword evidence="4" id="KW-1185">Reference proteome</keyword>
<dbReference type="Proteomes" id="UP000199437">
    <property type="component" value="Unassembled WGS sequence"/>
</dbReference>
<organism evidence="3 4">
    <name type="scientific">Roseivirga pacifica</name>
    <dbReference type="NCBI Taxonomy" id="1267423"/>
    <lineage>
        <taxon>Bacteria</taxon>
        <taxon>Pseudomonadati</taxon>
        <taxon>Bacteroidota</taxon>
        <taxon>Cytophagia</taxon>
        <taxon>Cytophagales</taxon>
        <taxon>Roseivirgaceae</taxon>
        <taxon>Roseivirga</taxon>
    </lineage>
</organism>
<dbReference type="OrthoDB" id="9793162at2"/>
<evidence type="ECO:0000256" key="1">
    <source>
        <dbReference type="SAM" id="SignalP"/>
    </source>
</evidence>
<reference evidence="4" key="1">
    <citation type="submission" date="2016-10" db="EMBL/GenBank/DDBJ databases">
        <authorList>
            <person name="Varghese N."/>
            <person name="Submissions S."/>
        </authorList>
    </citation>
    <scope>NUCLEOTIDE SEQUENCE [LARGE SCALE GENOMIC DNA]</scope>
    <source>
        <strain evidence="4">CGMCC 1.12402</strain>
    </source>
</reference>
<dbReference type="GO" id="GO:0000175">
    <property type="term" value="F:3'-5'-RNA exonuclease activity"/>
    <property type="evidence" value="ECO:0007669"/>
    <property type="project" value="TreeGrafter"/>
</dbReference>
<dbReference type="InterPro" id="IPR036691">
    <property type="entry name" value="Endo/exonu/phosph_ase_sf"/>
</dbReference>
<feature type="chain" id="PRO_5011577450" evidence="1">
    <location>
        <begin position="22"/>
        <end position="285"/>
    </location>
</feature>
<accession>A0A1I0R518</accession>
<proteinExistence type="predicted"/>